<evidence type="ECO:0000313" key="4">
    <source>
        <dbReference type="EMBL" id="CRH07114.1"/>
    </source>
</evidence>
<dbReference type="Pfam" id="PF00263">
    <property type="entry name" value="Secretin"/>
    <property type="match status" value="1"/>
</dbReference>
<proteinExistence type="inferred from homology"/>
<dbReference type="AlphaFoldDB" id="A0A1S7LLW0"/>
<dbReference type="EMBL" id="LO017727">
    <property type="protein sequence ID" value="CRH07114.1"/>
    <property type="molecule type" value="Genomic_DNA"/>
</dbReference>
<dbReference type="NCBIfam" id="TIGR02519">
    <property type="entry name" value="pilus_MshL"/>
    <property type="match status" value="1"/>
</dbReference>
<dbReference type="InterPro" id="IPR050810">
    <property type="entry name" value="Bact_Secretion_Sys_Channel"/>
</dbReference>
<dbReference type="GO" id="GO:0009306">
    <property type="term" value="P:protein secretion"/>
    <property type="evidence" value="ECO:0007669"/>
    <property type="project" value="InterPro"/>
</dbReference>
<evidence type="ECO:0000259" key="3">
    <source>
        <dbReference type="Pfam" id="PF00263"/>
    </source>
</evidence>
<dbReference type="InterPro" id="IPR004846">
    <property type="entry name" value="T2SS/T3SS_dom"/>
</dbReference>
<feature type="domain" description="Type II/III secretion system secretin-like" evidence="3">
    <location>
        <begin position="359"/>
        <end position="537"/>
    </location>
</feature>
<comment type="similarity">
    <text evidence="1">Belongs to the bacterial secretin family.</text>
</comment>
<dbReference type="InterPro" id="IPR001775">
    <property type="entry name" value="GspD/PilQ"/>
</dbReference>
<dbReference type="PANTHER" id="PTHR30332">
    <property type="entry name" value="PROBABLE GENERAL SECRETION PATHWAY PROTEIN D"/>
    <property type="match status" value="1"/>
</dbReference>
<feature type="region of interest" description="Disordered" evidence="2">
    <location>
        <begin position="152"/>
        <end position="184"/>
    </location>
</feature>
<dbReference type="GO" id="GO:0015627">
    <property type="term" value="C:type II protein secretion system complex"/>
    <property type="evidence" value="ECO:0007669"/>
    <property type="project" value="TreeGrafter"/>
</dbReference>
<dbReference type="InterPro" id="IPR013358">
    <property type="entry name" value="Pilus_biogenesis_MshL"/>
</dbReference>
<organism evidence="4">
    <name type="scientific">Magnetococcus massalia (strain MO-1)</name>
    <dbReference type="NCBI Taxonomy" id="451514"/>
    <lineage>
        <taxon>Bacteria</taxon>
        <taxon>Pseudomonadati</taxon>
        <taxon>Pseudomonadota</taxon>
        <taxon>Magnetococcia</taxon>
        <taxon>Magnetococcales</taxon>
        <taxon>Magnetococcaceae</taxon>
        <taxon>Magnetococcus</taxon>
    </lineage>
</organism>
<accession>A0A1S7LLW0</accession>
<evidence type="ECO:0000256" key="2">
    <source>
        <dbReference type="SAM" id="MobiDB-lite"/>
    </source>
</evidence>
<evidence type="ECO:0000256" key="1">
    <source>
        <dbReference type="RuleBase" id="RU004003"/>
    </source>
</evidence>
<feature type="compositionally biased region" description="Polar residues" evidence="2">
    <location>
        <begin position="587"/>
        <end position="596"/>
    </location>
</feature>
<reference evidence="4" key="1">
    <citation type="submission" date="2015-04" db="EMBL/GenBank/DDBJ databases">
        <authorList>
            <person name="Syromyatnikov M.Y."/>
            <person name="Popov V.N."/>
        </authorList>
    </citation>
    <scope>NUCLEOTIDE SEQUENCE</scope>
    <source>
        <strain evidence="4">MO-1</strain>
    </source>
</reference>
<dbReference type="PRINTS" id="PR00811">
    <property type="entry name" value="BCTERIALGSPD"/>
</dbReference>
<sequence>MGLASVSLIGLTACSTPSSITPSKQHFLRPTDPPPGAMMTPLPDDARDVVADTGQQSMADGDVISITVTDMPVRDLLLALARDTKKNLDIHPGIKGAVTISAIDQTLPQILDRIAKQVDLRYEIDNSTILVSPDIPYLKVYQVDYVNMERTTETRNKVSTQVDTKQKDDPTGPGDSLPNQSDITLKTTGTNAFWASLESNLRALLKVTPQTAAAQPITDGVVGAPPLPGAAPMPAAAPSLGGSDEKGKRILAINRESGLITVFAPSVDHARVSEFLHSLMENAHRQVLIESTVVEVELNDDFQQGVDWQSLSNSAARTVNLNAPFMGNSLTNLANLPIFSLPTTVHSGDLGSITATIRALSQFGNTKVLSSPKIMAMNNQTSVLKVVENKVFFTVEASQTSNSDNAEKLINTHLQTVPVGLVMSVTPQISSDNVVTLNVRPTISSISGQVLDPNPHLADSNTENYIPEIQIKEMESLLRVHSGQIAVMGGLMQDKMVKGNTGLPILSRMPGMGSLFGYQNRTVTKSELVIFMRPVVMSHGKPRGPSVANSSASVNTVITPKAANGAPDPAALSIQRAPAMQPRSAELSGSNSQGGSSYLDFTGSGGQSSVVRSSPVPVAPAMQPVQPAAQQHVMPMQQQQPMQQPVPVQPQPMQQPMHQPQAMMPQQPMMQGGYGQPMQQPYAQPAMQQPMGYPMQPMQPQPISMQQGMQPQMMQGGYQQPMQQMQPMPAAAPMPVYNQQQMPMP</sequence>
<dbReference type="Gene3D" id="3.55.50.30">
    <property type="match status" value="1"/>
</dbReference>
<dbReference type="PANTHER" id="PTHR30332:SF17">
    <property type="entry name" value="TYPE IV PILIATION SYSTEM PROTEIN DR_0774-RELATED"/>
    <property type="match status" value="1"/>
</dbReference>
<name>A0A1S7LLW0_MAGMO</name>
<protein>
    <submittedName>
        <fullName evidence="4">Putative Secretin</fullName>
    </submittedName>
</protein>
<feature type="region of interest" description="Disordered" evidence="2">
    <location>
        <begin position="576"/>
        <end position="614"/>
    </location>
</feature>
<gene>
    <name evidence="4" type="ORF">MAGMO_2968</name>
</gene>